<feature type="domain" description="Histidine kinase" evidence="8">
    <location>
        <begin position="404"/>
        <end position="586"/>
    </location>
</feature>
<dbReference type="Gene3D" id="1.10.287.130">
    <property type="match status" value="1"/>
</dbReference>
<accession>A0A432MKB0</accession>
<dbReference type="InterPro" id="IPR003594">
    <property type="entry name" value="HATPase_dom"/>
</dbReference>
<evidence type="ECO:0000256" key="6">
    <source>
        <dbReference type="SAM" id="Phobius"/>
    </source>
</evidence>
<dbReference type="InterPro" id="IPR000014">
    <property type="entry name" value="PAS"/>
</dbReference>
<evidence type="ECO:0000256" key="5">
    <source>
        <dbReference type="SAM" id="MobiDB-lite"/>
    </source>
</evidence>
<feature type="domain" description="PAS" evidence="9">
    <location>
        <begin position="110"/>
        <end position="168"/>
    </location>
</feature>
<dbReference type="InterPro" id="IPR035965">
    <property type="entry name" value="PAS-like_dom_sf"/>
</dbReference>
<dbReference type="PANTHER" id="PTHR43047:SF78">
    <property type="entry name" value="SENSORY_REGULATORY PROTEIN RPFC"/>
    <property type="match status" value="1"/>
</dbReference>
<keyword evidence="12" id="KW-1185">Reference proteome</keyword>
<dbReference type="CDD" id="cd00082">
    <property type="entry name" value="HisKA"/>
    <property type="match status" value="1"/>
</dbReference>
<organism evidence="11 12">
    <name type="scientific">Tautonia sociabilis</name>
    <dbReference type="NCBI Taxonomy" id="2080755"/>
    <lineage>
        <taxon>Bacteria</taxon>
        <taxon>Pseudomonadati</taxon>
        <taxon>Planctomycetota</taxon>
        <taxon>Planctomycetia</taxon>
        <taxon>Isosphaerales</taxon>
        <taxon>Isosphaeraceae</taxon>
        <taxon>Tautonia</taxon>
    </lineage>
</organism>
<dbReference type="SUPFAM" id="SSF55874">
    <property type="entry name" value="ATPase domain of HSP90 chaperone/DNA topoisomerase II/histidine kinase"/>
    <property type="match status" value="1"/>
</dbReference>
<dbReference type="EC" id="2.7.13.3" evidence="2"/>
<dbReference type="InterPro" id="IPR036890">
    <property type="entry name" value="HATPase_C_sf"/>
</dbReference>
<dbReference type="PROSITE" id="PS50109">
    <property type="entry name" value="HIS_KIN"/>
    <property type="match status" value="1"/>
</dbReference>
<dbReference type="CDD" id="cd00130">
    <property type="entry name" value="PAS"/>
    <property type="match status" value="2"/>
</dbReference>
<feature type="transmembrane region" description="Helical" evidence="6">
    <location>
        <begin position="118"/>
        <end position="137"/>
    </location>
</feature>
<evidence type="ECO:0000256" key="1">
    <source>
        <dbReference type="ARBA" id="ARBA00000085"/>
    </source>
</evidence>
<dbReference type="InterPro" id="IPR003661">
    <property type="entry name" value="HisK_dim/P_dom"/>
</dbReference>
<dbReference type="Proteomes" id="UP000280296">
    <property type="component" value="Unassembled WGS sequence"/>
</dbReference>
<dbReference type="Gene3D" id="3.30.565.10">
    <property type="entry name" value="Histidine kinase-like ATPase, C-terminal domain"/>
    <property type="match status" value="1"/>
</dbReference>
<reference evidence="11 12" key="1">
    <citation type="submission" date="2018-12" db="EMBL/GenBank/DDBJ databases">
        <authorList>
            <person name="Toschakov S.V."/>
        </authorList>
    </citation>
    <scope>NUCLEOTIDE SEQUENCE [LARGE SCALE GENOMIC DNA]</scope>
    <source>
        <strain evidence="11 12">GM2012</strain>
    </source>
</reference>
<gene>
    <name evidence="11" type="ORF">TsocGM_11550</name>
</gene>
<dbReference type="PANTHER" id="PTHR43047">
    <property type="entry name" value="TWO-COMPONENT HISTIDINE PROTEIN KINASE"/>
    <property type="match status" value="1"/>
</dbReference>
<keyword evidence="3" id="KW-0808">Transferase</keyword>
<evidence type="ECO:0000259" key="10">
    <source>
        <dbReference type="PROSITE" id="PS50113"/>
    </source>
</evidence>
<dbReference type="Pfam" id="PF02518">
    <property type="entry name" value="HATPase_c"/>
    <property type="match status" value="1"/>
</dbReference>
<evidence type="ECO:0000256" key="2">
    <source>
        <dbReference type="ARBA" id="ARBA00012438"/>
    </source>
</evidence>
<dbReference type="EMBL" id="RYZH01000019">
    <property type="protein sequence ID" value="RUL87637.1"/>
    <property type="molecule type" value="Genomic_DNA"/>
</dbReference>
<keyword evidence="7" id="KW-0732">Signal</keyword>
<dbReference type="NCBIfam" id="TIGR00229">
    <property type="entry name" value="sensory_box"/>
    <property type="match status" value="1"/>
</dbReference>
<dbReference type="InterPro" id="IPR006311">
    <property type="entry name" value="TAT_signal"/>
</dbReference>
<dbReference type="Pfam" id="PF00512">
    <property type="entry name" value="HisKA"/>
    <property type="match status" value="1"/>
</dbReference>
<dbReference type="SUPFAM" id="SSF55785">
    <property type="entry name" value="PYP-like sensor domain (PAS domain)"/>
    <property type="match status" value="2"/>
</dbReference>
<keyword evidence="6" id="KW-0472">Membrane</keyword>
<dbReference type="InterPro" id="IPR001610">
    <property type="entry name" value="PAC"/>
</dbReference>
<dbReference type="PROSITE" id="PS50113">
    <property type="entry name" value="PAC"/>
    <property type="match status" value="2"/>
</dbReference>
<evidence type="ECO:0000313" key="11">
    <source>
        <dbReference type="EMBL" id="RUL87637.1"/>
    </source>
</evidence>
<evidence type="ECO:0000313" key="12">
    <source>
        <dbReference type="Proteomes" id="UP000280296"/>
    </source>
</evidence>
<dbReference type="GO" id="GO:0000155">
    <property type="term" value="F:phosphorelay sensor kinase activity"/>
    <property type="evidence" value="ECO:0007669"/>
    <property type="project" value="InterPro"/>
</dbReference>
<dbReference type="SMART" id="SM00091">
    <property type="entry name" value="PAS"/>
    <property type="match status" value="2"/>
</dbReference>
<comment type="catalytic activity">
    <reaction evidence="1">
        <text>ATP + protein L-histidine = ADP + protein N-phospho-L-histidine.</text>
        <dbReference type="EC" id="2.7.13.3"/>
    </reaction>
</comment>
<dbReference type="AlphaFoldDB" id="A0A432MKB0"/>
<evidence type="ECO:0000256" key="7">
    <source>
        <dbReference type="SAM" id="SignalP"/>
    </source>
</evidence>
<dbReference type="InterPro" id="IPR036097">
    <property type="entry name" value="HisK_dim/P_sf"/>
</dbReference>
<protein>
    <recommendedName>
        <fullName evidence="2">histidine kinase</fullName>
        <ecNumber evidence="2">2.7.13.3</ecNumber>
    </recommendedName>
</protein>
<dbReference type="SMART" id="SM00387">
    <property type="entry name" value="HATPase_c"/>
    <property type="match status" value="1"/>
</dbReference>
<dbReference type="Pfam" id="PF08448">
    <property type="entry name" value="PAS_4"/>
    <property type="match status" value="2"/>
</dbReference>
<dbReference type="OrthoDB" id="9778628at2"/>
<proteinExistence type="predicted"/>
<dbReference type="InterPro" id="IPR013656">
    <property type="entry name" value="PAS_4"/>
</dbReference>
<keyword evidence="6" id="KW-1133">Transmembrane helix</keyword>
<dbReference type="PROSITE" id="PS50112">
    <property type="entry name" value="PAS"/>
    <property type="match status" value="1"/>
</dbReference>
<feature type="signal peptide" evidence="7">
    <location>
        <begin position="1"/>
        <end position="31"/>
    </location>
</feature>
<sequence length="595" mass="63480">MARSNRRTLVLVLLASGIVVGASLAPAAARADEESLGDGGGRPDGPAPGPPVERGRGRAGLDIPAAGGPEEERGRSVAMLAVLGCVGGMAGLTWREARRRRRAELTRRRREDRFRESFESATVGIAVVASDGTLLSVNRALCGFFGRDADTLLGMRLQDLALPGDRSEGGGGIEAMASGRVRFRRSEARFLRADGTVVWGMLSLSVLQDDSLGEASFIGMVEDITARKEAEAARMEGERRFRAILDGEGPFLGVLDPDGRVLEVIRSAPGFGGAGEKRVVGLPVWEAIGGGIDRDSRRRLREALAGAARGAFERLEVEAMGAEGEPTLIDLSITPVRDGSGRVVVLLLEGSDANDRGRLERDREQAVPHWERVRADAQRDTAALVESRDRALAAVRAKRAFLANMSHELRTTTTGLIATAELLANSDLDRQQRELVSTIRSGGDAMQGILDDILDLSKIEAGRMVLRPEPMDLRALVEDVAALLAPTAHRKGVRLLSLVSAEVPLGVVGDAKRLRQILMNLLGNAVKFTENGEVVVEVQPIGRGARGVSLSISVRDTGIGIEPGDFEAIFERFSQGAAGGGGRGWGWRSAGTWPT</sequence>
<dbReference type="SMART" id="SM00086">
    <property type="entry name" value="PAC"/>
    <property type="match status" value="2"/>
</dbReference>
<feature type="domain" description="PAC" evidence="10">
    <location>
        <begin position="313"/>
        <end position="365"/>
    </location>
</feature>
<evidence type="ECO:0000256" key="3">
    <source>
        <dbReference type="ARBA" id="ARBA00022679"/>
    </source>
</evidence>
<keyword evidence="6" id="KW-0812">Transmembrane</keyword>
<dbReference type="SUPFAM" id="SSF47384">
    <property type="entry name" value="Homodimeric domain of signal transducing histidine kinase"/>
    <property type="match status" value="1"/>
</dbReference>
<comment type="caution">
    <text evidence="11">The sequence shown here is derived from an EMBL/GenBank/DDBJ whole genome shotgun (WGS) entry which is preliminary data.</text>
</comment>
<keyword evidence="4" id="KW-0418">Kinase</keyword>
<dbReference type="InterPro" id="IPR000700">
    <property type="entry name" value="PAS-assoc_C"/>
</dbReference>
<dbReference type="RefSeq" id="WP_126725525.1">
    <property type="nucleotide sequence ID" value="NZ_RYZH01000019.1"/>
</dbReference>
<evidence type="ECO:0000259" key="8">
    <source>
        <dbReference type="PROSITE" id="PS50109"/>
    </source>
</evidence>
<dbReference type="SMART" id="SM00388">
    <property type="entry name" value="HisKA"/>
    <property type="match status" value="1"/>
</dbReference>
<dbReference type="Gene3D" id="3.30.450.20">
    <property type="entry name" value="PAS domain"/>
    <property type="match status" value="2"/>
</dbReference>
<evidence type="ECO:0000256" key="4">
    <source>
        <dbReference type="ARBA" id="ARBA00022777"/>
    </source>
</evidence>
<feature type="transmembrane region" description="Helical" evidence="6">
    <location>
        <begin position="77"/>
        <end position="97"/>
    </location>
</feature>
<reference evidence="11 12" key="2">
    <citation type="submission" date="2019-01" db="EMBL/GenBank/DDBJ databases">
        <title>Tautonia sociabilis, a novel thermotolerant planctomycete of Isosphaeraceae family, isolated from a 4000 m deep subterranean habitat.</title>
        <authorList>
            <person name="Kovaleva O.L."/>
            <person name="Elcheninov A.G."/>
            <person name="Van Heerden E."/>
            <person name="Toshchakov S.V."/>
            <person name="Novikov A."/>
            <person name="Bonch-Osmolovskaya E.A."/>
            <person name="Kublanov I.V."/>
        </authorList>
    </citation>
    <scope>NUCLEOTIDE SEQUENCE [LARGE SCALE GENOMIC DNA]</scope>
    <source>
        <strain evidence="11 12">GM2012</strain>
    </source>
</reference>
<name>A0A432MKB0_9BACT</name>
<feature type="chain" id="PRO_5019543277" description="histidine kinase" evidence="7">
    <location>
        <begin position="32"/>
        <end position="595"/>
    </location>
</feature>
<feature type="region of interest" description="Disordered" evidence="5">
    <location>
        <begin position="31"/>
        <end position="72"/>
    </location>
</feature>
<dbReference type="InterPro" id="IPR005467">
    <property type="entry name" value="His_kinase_dom"/>
</dbReference>
<dbReference type="PROSITE" id="PS51318">
    <property type="entry name" value="TAT"/>
    <property type="match status" value="1"/>
</dbReference>
<evidence type="ECO:0000259" key="9">
    <source>
        <dbReference type="PROSITE" id="PS50112"/>
    </source>
</evidence>
<feature type="domain" description="PAC" evidence="10">
    <location>
        <begin position="184"/>
        <end position="236"/>
    </location>
</feature>